<comment type="caution">
    <text evidence="1">The sequence shown here is derived from an EMBL/GenBank/DDBJ whole genome shotgun (WGS) entry which is preliminary data.</text>
</comment>
<reference evidence="1 2" key="1">
    <citation type="journal article" date="2019" name="Environ. Microbiol.">
        <title>Species interactions and distinct microbial communities in high Arctic permafrost affected cryosols are associated with the CH4 and CO2 gas fluxes.</title>
        <authorList>
            <person name="Altshuler I."/>
            <person name="Hamel J."/>
            <person name="Turney S."/>
            <person name="Magnuson E."/>
            <person name="Levesque R."/>
            <person name="Greer C."/>
            <person name="Whyte L.G."/>
        </authorList>
    </citation>
    <scope>NUCLEOTIDE SEQUENCE [LARGE SCALE GENOMIC DNA]</scope>
    <source>
        <strain evidence="1 2">E6.1</strain>
    </source>
</reference>
<dbReference type="Proteomes" id="UP000319931">
    <property type="component" value="Unassembled WGS sequence"/>
</dbReference>
<dbReference type="SUPFAM" id="SSF49354">
    <property type="entry name" value="PapD-like"/>
    <property type="match status" value="1"/>
</dbReference>
<dbReference type="EMBL" id="RCZC01000001">
    <property type="protein sequence ID" value="TPG56721.1"/>
    <property type="molecule type" value="Genomic_DNA"/>
</dbReference>
<protein>
    <recommendedName>
        <fullName evidence="3">Molecular chaperone</fullName>
    </recommendedName>
</protein>
<evidence type="ECO:0000313" key="1">
    <source>
        <dbReference type="EMBL" id="TPG56721.1"/>
    </source>
</evidence>
<accession>A0A502G585</accession>
<evidence type="ECO:0008006" key="3">
    <source>
        <dbReference type="Google" id="ProtNLM"/>
    </source>
</evidence>
<dbReference type="OrthoDB" id="6658153at2"/>
<dbReference type="AlphaFoldDB" id="A0A502G585"/>
<organism evidence="1 2">
    <name type="scientific">Sphingomonas glacialis</name>
    <dbReference type="NCBI Taxonomy" id="658225"/>
    <lineage>
        <taxon>Bacteria</taxon>
        <taxon>Pseudomonadati</taxon>
        <taxon>Pseudomonadota</taxon>
        <taxon>Alphaproteobacteria</taxon>
        <taxon>Sphingomonadales</taxon>
        <taxon>Sphingomonadaceae</taxon>
        <taxon>Sphingomonas</taxon>
    </lineage>
</organism>
<keyword evidence="2" id="KW-1185">Reference proteome</keyword>
<gene>
    <name evidence="1" type="ORF">EAH76_02810</name>
</gene>
<dbReference type="Gene3D" id="2.60.40.10">
    <property type="entry name" value="Immunoglobulins"/>
    <property type="match status" value="1"/>
</dbReference>
<evidence type="ECO:0000313" key="2">
    <source>
        <dbReference type="Proteomes" id="UP000319931"/>
    </source>
</evidence>
<name>A0A502G585_9SPHN</name>
<dbReference type="InterPro" id="IPR013783">
    <property type="entry name" value="Ig-like_fold"/>
</dbReference>
<proteinExistence type="predicted"/>
<sequence length="267" mass="27478">MAAAVLFSIAQPVIASDLLVAPTRIVLDGNSGGEVMVSNTGDKTTTYRISLVLRRMDATGQINPLDEALATPSDAAALDIINYAPRKITLAPQQPQTVRIGVRAPPSLAPGEYRAHLLFRAVPDAATIDAPAPDAPKPGQPQGMSIALTPIYGIAIPVIVRIGAIEGKAVLANAHLTPVADGARVTVTLQRSGNRSVYGTLDVLAQGSSTPISTVKGLAAYTEVASRDVSVTIARDKLPAGPLVVRFTETDPAGGGAVVEAKVARGA</sequence>
<dbReference type="InterPro" id="IPR008962">
    <property type="entry name" value="PapD-like_sf"/>
</dbReference>